<evidence type="ECO:0000259" key="6">
    <source>
        <dbReference type="SMART" id="SM00148"/>
    </source>
</evidence>
<dbReference type="SUPFAM" id="SSF51695">
    <property type="entry name" value="PLC-like phosphodiesterases"/>
    <property type="match status" value="1"/>
</dbReference>
<evidence type="ECO:0000256" key="5">
    <source>
        <dbReference type="ARBA" id="ARBA00023239"/>
    </source>
</evidence>
<dbReference type="Pfam" id="PF00388">
    <property type="entry name" value="PI-PLC-X"/>
    <property type="match status" value="1"/>
</dbReference>
<keyword evidence="5" id="KW-0456">Lyase</keyword>
<accession>A0A1Y3BSG9</accession>
<keyword evidence="2" id="KW-0479">Metal-binding</keyword>
<dbReference type="GO" id="GO:0008081">
    <property type="term" value="F:phosphoric diester hydrolase activity"/>
    <property type="evidence" value="ECO:0007669"/>
    <property type="project" value="InterPro"/>
</dbReference>
<protein>
    <submittedName>
        <fullName evidence="7">Variant-surface-glycoprotein phospholipase C-like protein</fullName>
    </submittedName>
</protein>
<name>A0A1Y3BSG9_EURMA</name>
<keyword evidence="8" id="KW-1185">Reference proteome</keyword>
<keyword evidence="3" id="KW-0460">Magnesium</keyword>
<proteinExistence type="predicted"/>
<feature type="domain" description="Phosphatidylinositol-specific phospholipase C X" evidence="6">
    <location>
        <begin position="25"/>
        <end position="202"/>
    </location>
</feature>
<dbReference type="Gene3D" id="3.20.20.190">
    <property type="entry name" value="Phosphatidylinositol (PI) phosphodiesterase"/>
    <property type="match status" value="1"/>
</dbReference>
<dbReference type="Proteomes" id="UP000194236">
    <property type="component" value="Unassembled WGS sequence"/>
</dbReference>
<dbReference type="AlphaFoldDB" id="A0A1Y3BSG9"/>
<comment type="caution">
    <text evidence="7">The sequence shown here is derived from an EMBL/GenBank/DDBJ whole genome shotgun (WGS) entry which is preliminary data.</text>
</comment>
<sequence length="337" mass="39956">MVRFFDENKTSYPFNADWMRKLSDKQKREPITRLIIPGSHDSGAYKLYTELGIAIDRPGLNTFLINQFSFFTFPIISRYSQTQNQNVFEQLKSGVRYLDLRIGLNPLDGEFYITHNFYGPSLLIILFQIKYFIENYPSEAIIIDIQHVYNVDSDCKFNRLVDIFRTIFSDQMFLHSKTGETTRMPSLNEMINNRRPIMIIYRGVYHSNDELPEFFWPKATIYSPWPDTRCPSLLEKFIDKLISTTTIDPDRLFVMQTVLTPNNRFVVRNFWSSLRRLSEPIGKIIMNLFKFDDYEKMNNINIVMYDYIDRRTNDKFLINEIIAANFNKSIVMTKKDD</sequence>
<dbReference type="GO" id="GO:0046872">
    <property type="term" value="F:metal ion binding"/>
    <property type="evidence" value="ECO:0007669"/>
    <property type="project" value="UniProtKB-KW"/>
</dbReference>
<evidence type="ECO:0000313" key="8">
    <source>
        <dbReference type="Proteomes" id="UP000194236"/>
    </source>
</evidence>
<evidence type="ECO:0000256" key="2">
    <source>
        <dbReference type="ARBA" id="ARBA00022723"/>
    </source>
</evidence>
<dbReference type="GO" id="GO:0016829">
    <property type="term" value="F:lyase activity"/>
    <property type="evidence" value="ECO:0007669"/>
    <property type="project" value="UniProtKB-KW"/>
</dbReference>
<dbReference type="GO" id="GO:0006629">
    <property type="term" value="P:lipid metabolic process"/>
    <property type="evidence" value="ECO:0007669"/>
    <property type="project" value="InterPro"/>
</dbReference>
<dbReference type="PROSITE" id="PS50007">
    <property type="entry name" value="PIPLC_X_DOMAIN"/>
    <property type="match status" value="1"/>
</dbReference>
<evidence type="ECO:0000256" key="3">
    <source>
        <dbReference type="ARBA" id="ARBA00022842"/>
    </source>
</evidence>
<dbReference type="PANTHER" id="PTHR13593:SF103">
    <property type="entry name" value="RE10370P"/>
    <property type="match status" value="1"/>
</dbReference>
<dbReference type="InterPro" id="IPR051057">
    <property type="entry name" value="PI-PLC_domain"/>
</dbReference>
<dbReference type="OrthoDB" id="1046782at2759"/>
<evidence type="ECO:0000256" key="1">
    <source>
        <dbReference type="ARBA" id="ARBA00000110"/>
    </source>
</evidence>
<dbReference type="SMART" id="SM00148">
    <property type="entry name" value="PLCXc"/>
    <property type="match status" value="1"/>
</dbReference>
<evidence type="ECO:0000313" key="7">
    <source>
        <dbReference type="EMBL" id="OTF82733.1"/>
    </source>
</evidence>
<dbReference type="EMBL" id="MUJZ01006972">
    <property type="protein sequence ID" value="OTF82733.1"/>
    <property type="molecule type" value="Genomic_DNA"/>
</dbReference>
<organism evidence="7 8">
    <name type="scientific">Euroglyphus maynei</name>
    <name type="common">Mayne's house dust mite</name>
    <dbReference type="NCBI Taxonomy" id="6958"/>
    <lineage>
        <taxon>Eukaryota</taxon>
        <taxon>Metazoa</taxon>
        <taxon>Ecdysozoa</taxon>
        <taxon>Arthropoda</taxon>
        <taxon>Chelicerata</taxon>
        <taxon>Arachnida</taxon>
        <taxon>Acari</taxon>
        <taxon>Acariformes</taxon>
        <taxon>Sarcoptiformes</taxon>
        <taxon>Astigmata</taxon>
        <taxon>Psoroptidia</taxon>
        <taxon>Analgoidea</taxon>
        <taxon>Pyroglyphidae</taxon>
        <taxon>Pyroglyphinae</taxon>
        <taxon>Euroglyphus</taxon>
    </lineage>
</organism>
<evidence type="ECO:0000256" key="4">
    <source>
        <dbReference type="ARBA" id="ARBA00023157"/>
    </source>
</evidence>
<gene>
    <name evidence="7" type="ORF">BLA29_005612</name>
</gene>
<reference evidence="7 8" key="1">
    <citation type="submission" date="2017-03" db="EMBL/GenBank/DDBJ databases">
        <title>Genome Survey of Euroglyphus maynei.</title>
        <authorList>
            <person name="Arlian L.G."/>
            <person name="Morgan M.S."/>
            <person name="Rider S.D."/>
        </authorList>
    </citation>
    <scope>NUCLEOTIDE SEQUENCE [LARGE SCALE GENOMIC DNA]</scope>
    <source>
        <strain evidence="7">Arlian Lab</strain>
        <tissue evidence="7">Whole body</tissue>
    </source>
</reference>
<comment type="catalytic activity">
    <reaction evidence="1">
        <text>an N-(acyl)-sphingosylphosphoethanolamine = an N-(acyl)-sphingosyl-1,3-cyclic phosphate + ethanolamine</text>
        <dbReference type="Rhea" id="RHEA:60648"/>
        <dbReference type="ChEBI" id="CHEBI:57603"/>
        <dbReference type="ChEBI" id="CHEBI:143891"/>
        <dbReference type="ChEBI" id="CHEBI:143892"/>
    </reaction>
</comment>
<dbReference type="InterPro" id="IPR017946">
    <property type="entry name" value="PLC-like_Pdiesterase_TIM-brl"/>
</dbReference>
<keyword evidence="4" id="KW-1015">Disulfide bond</keyword>
<dbReference type="InterPro" id="IPR000909">
    <property type="entry name" value="PLipase_C_PInositol-sp_X_dom"/>
</dbReference>
<dbReference type="PANTHER" id="PTHR13593">
    <property type="match status" value="1"/>
</dbReference>